<evidence type="ECO:0000313" key="3">
    <source>
        <dbReference type="EMBL" id="REF68964.1"/>
    </source>
</evidence>
<proteinExistence type="predicted"/>
<dbReference type="OrthoDB" id="9797912at2"/>
<comment type="caution">
    <text evidence="3">The sequence shown here is derived from an EMBL/GenBank/DDBJ whole genome shotgun (WGS) entry which is preliminary data.</text>
</comment>
<feature type="signal peptide" evidence="2">
    <location>
        <begin position="1"/>
        <end position="33"/>
    </location>
</feature>
<dbReference type="AlphaFoldDB" id="A0A3E0BBL3"/>
<sequence length="266" mass="26658">MHGPKEENMVNRTSAALVAALVALAGSAAGVMAQDASTQTPAQPAAEAPAAEAPAAEAATEAPAAETPAAEAPAAEAPAAEAPAAEAAGNGEPQVGQPYARATHGDWTLRCMKTQDGKDPCELYQLLRDDKDSPVAEASVIPMTGEVQAVITFIAPLETDLQAGVGLQVDAGKESRYPFLLCAQVGCVSRVGLAESDLGPLKRGKAATLSLLPFGAPQEQMVKLPLSLTGFTAGMNALAEANKGLAAAPAPAPAPAAAPAAAPQQQ</sequence>
<gene>
    <name evidence="4" type="ORF">ATH84_105313</name>
    <name evidence="3" type="ORF">BDD41_4052</name>
</gene>
<accession>A0A3D9XEX0</accession>
<feature type="region of interest" description="Disordered" evidence="1">
    <location>
        <begin position="35"/>
        <end position="99"/>
    </location>
</feature>
<evidence type="ECO:0000313" key="5">
    <source>
        <dbReference type="Proteomes" id="UP000256794"/>
    </source>
</evidence>
<feature type="chain" id="PRO_5044592663" evidence="2">
    <location>
        <begin position="34"/>
        <end position="266"/>
    </location>
</feature>
<evidence type="ECO:0000256" key="2">
    <source>
        <dbReference type="SAM" id="SignalP"/>
    </source>
</evidence>
<dbReference type="Proteomes" id="UP000256941">
    <property type="component" value="Unassembled WGS sequence"/>
</dbReference>
<dbReference type="Gene3D" id="2.60.40.1880">
    <property type="entry name" value="Invasion associated locus B (IalB) protein"/>
    <property type="match status" value="1"/>
</dbReference>
<dbReference type="InterPro" id="IPR038696">
    <property type="entry name" value="IalB_sf"/>
</dbReference>
<evidence type="ECO:0000313" key="4">
    <source>
        <dbReference type="EMBL" id="REG30289.1"/>
    </source>
</evidence>
<keyword evidence="2" id="KW-0732">Signal</keyword>
<name>A0A3E0BBL3_PARVE</name>
<dbReference type="Pfam" id="PF06776">
    <property type="entry name" value="IalB"/>
    <property type="match status" value="1"/>
</dbReference>
<accession>A0A3E0BBL3</accession>
<dbReference type="InterPro" id="IPR010642">
    <property type="entry name" value="Invasion_prot_B"/>
</dbReference>
<dbReference type="Proteomes" id="UP000256794">
    <property type="component" value="Unassembled WGS sequence"/>
</dbReference>
<protein>
    <submittedName>
        <fullName evidence="3">Invasion protein IalB</fullName>
    </submittedName>
</protein>
<keyword evidence="5" id="KW-1185">Reference proteome</keyword>
<dbReference type="EMBL" id="QUMX01000053">
    <property type="protein sequence ID" value="REG30289.1"/>
    <property type="molecule type" value="Genomic_DNA"/>
</dbReference>
<evidence type="ECO:0000313" key="6">
    <source>
        <dbReference type="Proteomes" id="UP000256941"/>
    </source>
</evidence>
<feature type="compositionally biased region" description="Low complexity" evidence="1">
    <location>
        <begin position="38"/>
        <end position="88"/>
    </location>
</feature>
<dbReference type="EMBL" id="QTUJ01000003">
    <property type="protein sequence ID" value="REF68964.1"/>
    <property type="molecule type" value="Genomic_DNA"/>
</dbReference>
<evidence type="ECO:0000256" key="1">
    <source>
        <dbReference type="SAM" id="MobiDB-lite"/>
    </source>
</evidence>
<reference evidence="5 6" key="1">
    <citation type="submission" date="2018-08" db="EMBL/GenBank/DDBJ databases">
        <title>Genomic Encyclopedia of Archaeal and Bacterial Type Strains, Phase II (KMG-II): from individual species to whole genera.</title>
        <authorList>
            <person name="Goeker M."/>
        </authorList>
    </citation>
    <scope>NUCLEOTIDE SEQUENCE [LARGE SCALE GENOMIC DNA]</scope>
    <source>
        <strain evidence="3 6">DSM 17099</strain>
        <strain evidence="4 5">DSM 582</strain>
    </source>
</reference>
<organism evidence="3 6">
    <name type="scientific">Paracoccus versutus</name>
    <name type="common">Thiobacillus versutus</name>
    <dbReference type="NCBI Taxonomy" id="34007"/>
    <lineage>
        <taxon>Bacteria</taxon>
        <taxon>Pseudomonadati</taxon>
        <taxon>Pseudomonadota</taxon>
        <taxon>Alphaproteobacteria</taxon>
        <taxon>Rhodobacterales</taxon>
        <taxon>Paracoccaceae</taxon>
        <taxon>Paracoccus</taxon>
    </lineage>
</organism>